<dbReference type="InterPro" id="IPR027843">
    <property type="entry name" value="DUF4440"/>
</dbReference>
<evidence type="ECO:0000313" key="2">
    <source>
        <dbReference type="EMBL" id="VEP17971.1"/>
    </source>
</evidence>
<dbReference type="Proteomes" id="UP000320055">
    <property type="component" value="Unassembled WGS sequence"/>
</dbReference>
<gene>
    <name evidence="2" type="ORF">H1P_6650003</name>
</gene>
<dbReference type="InterPro" id="IPR032710">
    <property type="entry name" value="NTF2-like_dom_sf"/>
</dbReference>
<proteinExistence type="predicted"/>
<evidence type="ECO:0000259" key="1">
    <source>
        <dbReference type="Pfam" id="PF14534"/>
    </source>
</evidence>
<reference evidence="2 3" key="1">
    <citation type="submission" date="2019-01" db="EMBL/GenBank/DDBJ databases">
        <authorList>
            <person name="Brito A."/>
        </authorList>
    </citation>
    <scope>NUCLEOTIDE SEQUENCE [LARGE SCALE GENOMIC DNA]</scope>
    <source>
        <strain evidence="2">1</strain>
    </source>
</reference>
<dbReference type="Gene3D" id="3.10.450.50">
    <property type="match status" value="1"/>
</dbReference>
<sequence>MSFAKAFKISLAIALFSIFLGFNSFFIKDTFAEPISNTQTEKLEFKQLIDQTHAAWNSHNPDALSKFYVKDADLIFYDALPMQYQGWDEYKQGIQKNLFDKMPKFILSASDDLHLTQRDNLAWTTFTWHLSAELNDGTPIETDGRQTDIWEKRDGEWLIIHEHISAPVSL</sequence>
<dbReference type="RefSeq" id="WP_144876398.1">
    <property type="nucleotide sequence ID" value="NZ_LR214397.1"/>
</dbReference>
<dbReference type="SUPFAM" id="SSF54427">
    <property type="entry name" value="NTF2-like"/>
    <property type="match status" value="1"/>
</dbReference>
<name>A0A563W2Q5_9CYAN</name>
<organism evidence="2 3">
    <name type="scientific">Hyella patelloides LEGE 07179</name>
    <dbReference type="NCBI Taxonomy" id="945734"/>
    <lineage>
        <taxon>Bacteria</taxon>
        <taxon>Bacillati</taxon>
        <taxon>Cyanobacteriota</taxon>
        <taxon>Cyanophyceae</taxon>
        <taxon>Pleurocapsales</taxon>
        <taxon>Hyellaceae</taxon>
        <taxon>Hyella</taxon>
    </lineage>
</organism>
<feature type="domain" description="DUF4440" evidence="1">
    <location>
        <begin position="47"/>
        <end position="159"/>
    </location>
</feature>
<keyword evidence="3" id="KW-1185">Reference proteome</keyword>
<protein>
    <recommendedName>
        <fullName evidence="1">DUF4440 domain-containing protein</fullName>
    </recommendedName>
</protein>
<dbReference type="Pfam" id="PF14534">
    <property type="entry name" value="DUF4440"/>
    <property type="match status" value="1"/>
</dbReference>
<dbReference type="OrthoDB" id="9795306at2"/>
<evidence type="ECO:0000313" key="3">
    <source>
        <dbReference type="Proteomes" id="UP000320055"/>
    </source>
</evidence>
<dbReference type="EMBL" id="CAACVJ010000629">
    <property type="protein sequence ID" value="VEP17971.1"/>
    <property type="molecule type" value="Genomic_DNA"/>
</dbReference>
<dbReference type="AlphaFoldDB" id="A0A563W2Q5"/>
<accession>A0A563W2Q5</accession>